<evidence type="ECO:0000313" key="9">
    <source>
        <dbReference type="Proteomes" id="UP000178964"/>
    </source>
</evidence>
<dbReference type="PANTHER" id="PTHR43390">
    <property type="entry name" value="SIGNAL PEPTIDASE I"/>
    <property type="match status" value="1"/>
</dbReference>
<feature type="active site" evidence="5">
    <location>
        <position position="85"/>
    </location>
</feature>
<dbReference type="STRING" id="1802627.A3A70_00245"/>
<dbReference type="GO" id="GO:0006465">
    <property type="term" value="P:signal peptide processing"/>
    <property type="evidence" value="ECO:0007669"/>
    <property type="project" value="InterPro"/>
</dbReference>
<dbReference type="GO" id="GO:0016020">
    <property type="term" value="C:membrane"/>
    <property type="evidence" value="ECO:0007669"/>
    <property type="project" value="UniProtKB-SubCell"/>
</dbReference>
<evidence type="ECO:0000256" key="5">
    <source>
        <dbReference type="PIRSR" id="PIRSR600223-1"/>
    </source>
</evidence>
<dbReference type="Proteomes" id="UP000178964">
    <property type="component" value="Unassembled WGS sequence"/>
</dbReference>
<dbReference type="SUPFAM" id="SSF51306">
    <property type="entry name" value="LexA/Signal peptidase"/>
    <property type="match status" value="1"/>
</dbReference>
<dbReference type="PROSITE" id="PS00760">
    <property type="entry name" value="SPASE_I_2"/>
    <property type="match status" value="1"/>
</dbReference>
<keyword evidence="6" id="KW-0472">Membrane</keyword>
<dbReference type="AlphaFoldDB" id="A0A1F4VMB0"/>
<proteinExistence type="inferred from homology"/>
<keyword evidence="6" id="KW-1133">Transmembrane helix</keyword>
<keyword evidence="4 6" id="KW-0378">Hydrolase</keyword>
<evidence type="ECO:0000256" key="1">
    <source>
        <dbReference type="ARBA" id="ARBA00000677"/>
    </source>
</evidence>
<evidence type="ECO:0000256" key="3">
    <source>
        <dbReference type="ARBA" id="ARBA00013208"/>
    </source>
</evidence>
<name>A0A1F4VMB0_UNCKA</name>
<dbReference type="EMBL" id="MEVK01000043">
    <property type="protein sequence ID" value="OGC58098.1"/>
    <property type="molecule type" value="Genomic_DNA"/>
</dbReference>
<feature type="transmembrane region" description="Helical" evidence="6">
    <location>
        <begin position="12"/>
        <end position="32"/>
    </location>
</feature>
<gene>
    <name evidence="8" type="ORF">A3A70_00245</name>
</gene>
<dbReference type="PROSITE" id="PS00761">
    <property type="entry name" value="SPASE_I_3"/>
    <property type="match status" value="1"/>
</dbReference>
<comment type="subcellular location">
    <subcellularLocation>
        <location evidence="6">Membrane</location>
        <topology evidence="6">Single-pass type II membrane protein</topology>
    </subcellularLocation>
</comment>
<dbReference type="InterPro" id="IPR019758">
    <property type="entry name" value="Pept_S26A_signal_pept_1_CS"/>
</dbReference>
<keyword evidence="6" id="KW-0812">Transmembrane</keyword>
<feature type="domain" description="Peptidase S26" evidence="7">
    <location>
        <begin position="13"/>
        <end position="178"/>
    </location>
</feature>
<evidence type="ECO:0000256" key="6">
    <source>
        <dbReference type="RuleBase" id="RU362042"/>
    </source>
</evidence>
<comment type="catalytic activity">
    <reaction evidence="1 6">
        <text>Cleavage of hydrophobic, N-terminal signal or leader sequences from secreted and periplasmic proteins.</text>
        <dbReference type="EC" id="3.4.21.89"/>
    </reaction>
</comment>
<dbReference type="CDD" id="cd06530">
    <property type="entry name" value="S26_SPase_I"/>
    <property type="match status" value="1"/>
</dbReference>
<dbReference type="PRINTS" id="PR00727">
    <property type="entry name" value="LEADERPTASE"/>
</dbReference>
<dbReference type="GO" id="GO:0009003">
    <property type="term" value="F:signal peptidase activity"/>
    <property type="evidence" value="ECO:0007669"/>
    <property type="project" value="UniProtKB-EC"/>
</dbReference>
<reference evidence="8 9" key="1">
    <citation type="journal article" date="2016" name="Nat. Commun.">
        <title>Thousands of microbial genomes shed light on interconnected biogeochemical processes in an aquifer system.</title>
        <authorList>
            <person name="Anantharaman K."/>
            <person name="Brown C.T."/>
            <person name="Hug L.A."/>
            <person name="Sharon I."/>
            <person name="Castelle C.J."/>
            <person name="Probst A.J."/>
            <person name="Thomas B.C."/>
            <person name="Singh A."/>
            <person name="Wilkins M.J."/>
            <person name="Karaoz U."/>
            <person name="Brodie E.L."/>
            <person name="Williams K.H."/>
            <person name="Hubbard S.S."/>
            <person name="Banfield J.F."/>
        </authorList>
    </citation>
    <scope>NUCLEOTIDE SEQUENCE [LARGE SCALE GENOMIC DNA]</scope>
</reference>
<dbReference type="GO" id="GO:0004252">
    <property type="term" value="F:serine-type endopeptidase activity"/>
    <property type="evidence" value="ECO:0007669"/>
    <property type="project" value="InterPro"/>
</dbReference>
<evidence type="ECO:0000256" key="4">
    <source>
        <dbReference type="ARBA" id="ARBA00022801"/>
    </source>
</evidence>
<accession>A0A1F4VMB0</accession>
<evidence type="ECO:0000313" key="8">
    <source>
        <dbReference type="EMBL" id="OGC58098.1"/>
    </source>
</evidence>
<organism evidence="8 9">
    <name type="scientific">candidate division WWE3 bacterium RIFCSPLOWO2_01_FULL_42_11</name>
    <dbReference type="NCBI Taxonomy" id="1802627"/>
    <lineage>
        <taxon>Bacteria</taxon>
        <taxon>Katanobacteria</taxon>
    </lineage>
</organism>
<evidence type="ECO:0000256" key="2">
    <source>
        <dbReference type="ARBA" id="ARBA00009370"/>
    </source>
</evidence>
<dbReference type="PANTHER" id="PTHR43390:SF1">
    <property type="entry name" value="CHLOROPLAST PROCESSING PEPTIDASE"/>
    <property type="match status" value="1"/>
</dbReference>
<dbReference type="InterPro" id="IPR019757">
    <property type="entry name" value="Pept_S26A_signal_pept_1_Lys-AS"/>
</dbReference>
<keyword evidence="6" id="KW-0645">Protease</keyword>
<protein>
    <recommendedName>
        <fullName evidence="3 6">Signal peptidase I</fullName>
        <ecNumber evidence="3 6">3.4.21.89</ecNumber>
    </recommendedName>
</protein>
<dbReference type="Gene3D" id="2.10.109.10">
    <property type="entry name" value="Umud Fragment, subunit A"/>
    <property type="match status" value="1"/>
</dbReference>
<sequence>MSTIGRVGSFFIDILETVAVALSLFVVIYAFVAQPHKIDGLSMFPNLHDKSLILTDKISYRSHPPRRGDVIVFHYPLNPRKDYVKRIIGLPGEKLKIEDNHIYIYNDSKPEGFILDEPYIPEDFLTLGKQFLPAGKLISIEEEAYFVMGDNREGSADSREFGPIHRKDFIGRAFVVYWPISEMKKIENPLPQIIQE</sequence>
<dbReference type="EC" id="3.4.21.89" evidence="3 6"/>
<comment type="caution">
    <text evidence="8">The sequence shown here is derived from an EMBL/GenBank/DDBJ whole genome shotgun (WGS) entry which is preliminary data.</text>
</comment>
<dbReference type="InterPro" id="IPR019533">
    <property type="entry name" value="Peptidase_S26"/>
</dbReference>
<dbReference type="InterPro" id="IPR036286">
    <property type="entry name" value="LexA/Signal_pep-like_sf"/>
</dbReference>
<dbReference type="NCBIfam" id="TIGR02227">
    <property type="entry name" value="sigpep_I_bact"/>
    <property type="match status" value="1"/>
</dbReference>
<evidence type="ECO:0000259" key="7">
    <source>
        <dbReference type="Pfam" id="PF10502"/>
    </source>
</evidence>
<dbReference type="InterPro" id="IPR000223">
    <property type="entry name" value="Pept_S26A_signal_pept_1"/>
</dbReference>
<dbReference type="Pfam" id="PF10502">
    <property type="entry name" value="Peptidase_S26"/>
    <property type="match status" value="1"/>
</dbReference>
<comment type="similarity">
    <text evidence="2 6">Belongs to the peptidase S26 family.</text>
</comment>
<feature type="active site" evidence="5">
    <location>
        <position position="42"/>
    </location>
</feature>